<dbReference type="InterPro" id="IPR013320">
    <property type="entry name" value="ConA-like_dom_sf"/>
</dbReference>
<dbReference type="PANTHER" id="PTHR38121:SF5">
    <property type="entry name" value="GH16 DOMAIN-CONTAINING PROTEIN"/>
    <property type="match status" value="1"/>
</dbReference>
<dbReference type="Gene3D" id="2.60.120.200">
    <property type="match status" value="1"/>
</dbReference>
<dbReference type="OrthoDB" id="25131at2759"/>
<evidence type="ECO:0000259" key="2">
    <source>
        <dbReference type="PROSITE" id="PS51762"/>
    </source>
</evidence>
<dbReference type="SUPFAM" id="SSF49899">
    <property type="entry name" value="Concanavalin A-like lectins/glucanases"/>
    <property type="match status" value="1"/>
</dbReference>
<name>A0A9P1HBI6_9PEZI</name>
<feature type="chain" id="PRO_5040389768" description="GH16 domain-containing protein" evidence="1">
    <location>
        <begin position="25"/>
        <end position="335"/>
    </location>
</feature>
<dbReference type="Pfam" id="PF00722">
    <property type="entry name" value="Glyco_hydro_16"/>
    <property type="match status" value="1"/>
</dbReference>
<reference evidence="3" key="1">
    <citation type="submission" date="2022-11" db="EMBL/GenBank/DDBJ databases">
        <authorList>
            <person name="Scott C."/>
            <person name="Bruce N."/>
        </authorList>
    </citation>
    <scope>NUCLEOTIDE SEQUENCE</scope>
</reference>
<dbReference type="PANTHER" id="PTHR38121">
    <property type="entry name" value="GH16 DOMAIN-CONTAINING PROTEIN"/>
    <property type="match status" value="1"/>
</dbReference>
<proteinExistence type="predicted"/>
<evidence type="ECO:0000313" key="4">
    <source>
        <dbReference type="Proteomes" id="UP000838763"/>
    </source>
</evidence>
<dbReference type="AlphaFoldDB" id="A0A9P1HBI6"/>
<dbReference type="GO" id="GO:0004553">
    <property type="term" value="F:hydrolase activity, hydrolyzing O-glycosyl compounds"/>
    <property type="evidence" value="ECO:0007669"/>
    <property type="project" value="InterPro"/>
</dbReference>
<protein>
    <recommendedName>
        <fullName evidence="2">GH16 domain-containing protein</fullName>
    </recommendedName>
</protein>
<dbReference type="CDD" id="cd00413">
    <property type="entry name" value="Glyco_hydrolase_16"/>
    <property type="match status" value="1"/>
</dbReference>
<dbReference type="InterPro" id="IPR000757">
    <property type="entry name" value="Beta-glucanase-like"/>
</dbReference>
<evidence type="ECO:0000256" key="1">
    <source>
        <dbReference type="SAM" id="SignalP"/>
    </source>
</evidence>
<dbReference type="GO" id="GO:0005975">
    <property type="term" value="P:carbohydrate metabolic process"/>
    <property type="evidence" value="ECO:0007669"/>
    <property type="project" value="InterPro"/>
</dbReference>
<organism evidence="3 4">
    <name type="scientific">Parascedosporium putredinis</name>
    <dbReference type="NCBI Taxonomy" id="1442378"/>
    <lineage>
        <taxon>Eukaryota</taxon>
        <taxon>Fungi</taxon>
        <taxon>Dikarya</taxon>
        <taxon>Ascomycota</taxon>
        <taxon>Pezizomycotina</taxon>
        <taxon>Sordariomycetes</taxon>
        <taxon>Hypocreomycetidae</taxon>
        <taxon>Microascales</taxon>
        <taxon>Microascaceae</taxon>
        <taxon>Parascedosporium</taxon>
    </lineage>
</organism>
<feature type="signal peptide" evidence="1">
    <location>
        <begin position="1"/>
        <end position="24"/>
    </location>
</feature>
<dbReference type="Proteomes" id="UP000838763">
    <property type="component" value="Unassembled WGS sequence"/>
</dbReference>
<accession>A0A9P1HBI6</accession>
<keyword evidence="4" id="KW-1185">Reference proteome</keyword>
<keyword evidence="1" id="KW-0732">Signal</keyword>
<comment type="caution">
    <text evidence="3">The sequence shown here is derived from an EMBL/GenBank/DDBJ whole genome shotgun (WGS) entry which is preliminary data.</text>
</comment>
<gene>
    <name evidence="3" type="ORF">PPNO1_LOCUS9054</name>
</gene>
<dbReference type="EMBL" id="CALLCH030000020">
    <property type="protein sequence ID" value="CAI4219495.1"/>
    <property type="molecule type" value="Genomic_DNA"/>
</dbReference>
<dbReference type="PROSITE" id="PS51762">
    <property type="entry name" value="GH16_2"/>
    <property type="match status" value="1"/>
</dbReference>
<evidence type="ECO:0000313" key="3">
    <source>
        <dbReference type="EMBL" id="CAI4219495.1"/>
    </source>
</evidence>
<sequence>MLPNGVTAAVVVALAASLVPTAEADCECGYATSVGGAKERTVFTELLESDFTRLSNFGSETNWMLPSFNITKEETHGIYGLNFRPSNVINFANKKAPLARAELVKPVTSPDDGLELVVSSKLDQDMASVAELDSRRADLKYGSYRTSMKLTNVPGTCAAFFWYFNETQEIDMEFLSREFNPQAGLYPVNLIVQSPRAADTDYDARKSGNYIRADLPFNPTSDYHEYRFDFLPGEVHFYADGKILARISGAAVPENPGHLILQHWSNGNSIWSGGPPAQDTAISVRYVKAYFNSTDATQQHASKVKCGQAKDKKKAICEIPDIGANKSAETFFLAS</sequence>
<feature type="domain" description="GH16" evidence="2">
    <location>
        <begin position="49"/>
        <end position="295"/>
    </location>
</feature>